<name>A0A4Y8KYE6_9MICO</name>
<comment type="similarity">
    <text evidence="2 7">Belongs to the group II decarboxylase family.</text>
</comment>
<dbReference type="AlphaFoldDB" id="A0A4Y8KYE6"/>
<dbReference type="GO" id="GO:0004058">
    <property type="term" value="F:aromatic-L-amino-acid decarboxylase activity"/>
    <property type="evidence" value="ECO:0007669"/>
    <property type="project" value="UniProtKB-ARBA"/>
</dbReference>
<organism evidence="8 9">
    <name type="scientific">Cryobacterium psychrophilum</name>
    <dbReference type="NCBI Taxonomy" id="41988"/>
    <lineage>
        <taxon>Bacteria</taxon>
        <taxon>Bacillati</taxon>
        <taxon>Actinomycetota</taxon>
        <taxon>Actinomycetes</taxon>
        <taxon>Micrococcales</taxon>
        <taxon>Microbacteriaceae</taxon>
        <taxon>Cryobacterium</taxon>
    </lineage>
</organism>
<feature type="modified residue" description="N6-(pyridoxal phosphate)lysine" evidence="6">
    <location>
        <position position="294"/>
    </location>
</feature>
<protein>
    <submittedName>
        <fullName evidence="8">Aspartate aminotransferase family protein</fullName>
    </submittedName>
</protein>
<dbReference type="InterPro" id="IPR010977">
    <property type="entry name" value="Aromatic_deC"/>
</dbReference>
<dbReference type="GO" id="GO:0019752">
    <property type="term" value="P:carboxylic acid metabolic process"/>
    <property type="evidence" value="ECO:0007669"/>
    <property type="project" value="InterPro"/>
</dbReference>
<dbReference type="InterPro" id="IPR002129">
    <property type="entry name" value="PyrdxlP-dep_de-COase"/>
</dbReference>
<evidence type="ECO:0000256" key="1">
    <source>
        <dbReference type="ARBA" id="ARBA00001933"/>
    </source>
</evidence>
<accession>A0A4Y8KYE6</accession>
<keyword evidence="9" id="KW-1185">Reference proteome</keyword>
<comment type="caution">
    <text evidence="8">The sequence shown here is derived from an EMBL/GenBank/DDBJ whole genome shotgun (WGS) entry which is preliminary data.</text>
</comment>
<dbReference type="GO" id="GO:0030170">
    <property type="term" value="F:pyridoxal phosphate binding"/>
    <property type="evidence" value="ECO:0007669"/>
    <property type="project" value="InterPro"/>
</dbReference>
<dbReference type="PANTHER" id="PTHR11999">
    <property type="entry name" value="GROUP II PYRIDOXAL-5-PHOSPHATE DECARBOXYLASE"/>
    <property type="match status" value="1"/>
</dbReference>
<keyword evidence="8" id="KW-0808">Transferase</keyword>
<dbReference type="OrthoDB" id="3335676at2"/>
<dbReference type="InterPro" id="IPR015424">
    <property type="entry name" value="PyrdxlP-dep_Trfase"/>
</dbReference>
<dbReference type="EMBL" id="SOHQ01000001">
    <property type="protein sequence ID" value="TFD82401.1"/>
    <property type="molecule type" value="Genomic_DNA"/>
</dbReference>
<sequence length="464" mass="49046">MATQPDDEYAEALQRAHTHATEWLHSVPNRRIGPSRTADELLEGFAVPLQDQPIDAASVVDELARLAEPGLMAMPSGRFFGWVIGGTLPASLGADWLVSAWDQNAAMRYATPATAAAEQAAGMWLLDLLGLPAGCDVGFTTGATGSNLVGLAAARQYVLEQAGWDLPAHGLAGSPGVTVFVGQDRHASVDLSLRYLGLAKPVEVATDAQGRLLPAALAAAMDASSGPAIVCLQAGNLHSGASDPLAEATAIAHAHGAWVHVDGAFGLWAAASPTHRYLVAGVETCDSWATDAHKTLNVPYDCGVAIVSRPDVVRSVFGVHTSYLKTEEHGPGDPFDKVPEFSRRARGVPVWAALRSLGRSGVVALVDRLVAHAQSFGTRLSRIPGVEVINDVVFTQVCVSFGSDERTRRITARLLSDGTTWMSGSRWADREVLRISVSNWMTDDDAVAQSVAAIERAIAAEDAR</sequence>
<evidence type="ECO:0000313" key="8">
    <source>
        <dbReference type="EMBL" id="TFD82401.1"/>
    </source>
</evidence>
<keyword evidence="8" id="KW-0032">Aminotransferase</keyword>
<evidence type="ECO:0000256" key="7">
    <source>
        <dbReference type="RuleBase" id="RU000382"/>
    </source>
</evidence>
<dbReference type="Proteomes" id="UP000298218">
    <property type="component" value="Unassembled WGS sequence"/>
</dbReference>
<dbReference type="GO" id="GO:0008483">
    <property type="term" value="F:transaminase activity"/>
    <property type="evidence" value="ECO:0007669"/>
    <property type="project" value="UniProtKB-KW"/>
</dbReference>
<reference evidence="8 9" key="1">
    <citation type="submission" date="2019-03" db="EMBL/GenBank/DDBJ databases">
        <title>Genomics of glacier-inhabiting Cryobacterium strains.</title>
        <authorList>
            <person name="Liu Q."/>
            <person name="Xin Y.-H."/>
        </authorList>
    </citation>
    <scope>NUCLEOTIDE SEQUENCE [LARGE SCALE GENOMIC DNA]</scope>
    <source>
        <strain evidence="8 9">CGMCC 1.4292</strain>
    </source>
</reference>
<dbReference type="InterPro" id="IPR015421">
    <property type="entry name" value="PyrdxlP-dep_Trfase_major"/>
</dbReference>
<dbReference type="Gene3D" id="3.90.1150.10">
    <property type="entry name" value="Aspartate Aminotransferase, domain 1"/>
    <property type="match status" value="1"/>
</dbReference>
<gene>
    <name evidence="8" type="ORF">E3T53_00570</name>
</gene>
<dbReference type="Pfam" id="PF00282">
    <property type="entry name" value="Pyridoxal_deC"/>
    <property type="match status" value="1"/>
</dbReference>
<dbReference type="InterPro" id="IPR015422">
    <property type="entry name" value="PyrdxlP-dep_Trfase_small"/>
</dbReference>
<proteinExistence type="inferred from homology"/>
<dbReference type="SUPFAM" id="SSF53383">
    <property type="entry name" value="PLP-dependent transferases"/>
    <property type="match status" value="1"/>
</dbReference>
<evidence type="ECO:0000256" key="6">
    <source>
        <dbReference type="PIRSR" id="PIRSR602129-50"/>
    </source>
</evidence>
<evidence type="ECO:0000256" key="3">
    <source>
        <dbReference type="ARBA" id="ARBA00022793"/>
    </source>
</evidence>
<keyword evidence="5 7" id="KW-0456">Lyase</keyword>
<evidence type="ECO:0000256" key="2">
    <source>
        <dbReference type="ARBA" id="ARBA00009533"/>
    </source>
</evidence>
<keyword evidence="4 6" id="KW-0663">Pyridoxal phosphate</keyword>
<evidence type="ECO:0000256" key="5">
    <source>
        <dbReference type="ARBA" id="ARBA00023239"/>
    </source>
</evidence>
<dbReference type="Gene3D" id="3.40.640.10">
    <property type="entry name" value="Type I PLP-dependent aspartate aminotransferase-like (Major domain)"/>
    <property type="match status" value="1"/>
</dbReference>
<keyword evidence="3" id="KW-0210">Decarboxylase</keyword>
<dbReference type="RefSeq" id="WP_134171786.1">
    <property type="nucleotide sequence ID" value="NZ_SODI01000001.1"/>
</dbReference>
<evidence type="ECO:0000256" key="4">
    <source>
        <dbReference type="ARBA" id="ARBA00022898"/>
    </source>
</evidence>
<dbReference type="PANTHER" id="PTHR11999:SF70">
    <property type="entry name" value="MIP05841P"/>
    <property type="match status" value="1"/>
</dbReference>
<evidence type="ECO:0000313" key="9">
    <source>
        <dbReference type="Proteomes" id="UP000298218"/>
    </source>
</evidence>
<comment type="cofactor">
    <cofactor evidence="1 6 7">
        <name>pyridoxal 5'-phosphate</name>
        <dbReference type="ChEBI" id="CHEBI:597326"/>
    </cofactor>
</comment>